<organism evidence="3 4">
    <name type="scientific">Clytia hemisphaerica</name>
    <dbReference type="NCBI Taxonomy" id="252671"/>
    <lineage>
        <taxon>Eukaryota</taxon>
        <taxon>Metazoa</taxon>
        <taxon>Cnidaria</taxon>
        <taxon>Hydrozoa</taxon>
        <taxon>Hydroidolina</taxon>
        <taxon>Leptothecata</taxon>
        <taxon>Obeliida</taxon>
        <taxon>Clytiidae</taxon>
        <taxon>Clytia</taxon>
    </lineage>
</organism>
<dbReference type="GeneID" id="136801538"/>
<dbReference type="AlphaFoldDB" id="A0A7M5WZ21"/>
<sequence>MKLFICKITGKEIFTDASKYELVDDAYYIVKGKIEASSNEIDESAIGGNKSAEGGDEEAAEVHVAIVSSLVNSCKLEENVPIASKKDFKGKFSAYCKKITGFVKEESPDRLDHVKSAMQKKAMEIIGDFGTYQWYAAEDDGFDCDGAPIPHKTINSDSKKGDQVGDVCEIIVWKDGVREEKC</sequence>
<name>A0A7M5WZ21_9CNID</name>
<evidence type="ECO:0000313" key="3">
    <source>
        <dbReference type="EnsemblMetazoa" id="CLYHEMP014806.1"/>
    </source>
</evidence>
<dbReference type="Pfam" id="PF00838">
    <property type="entry name" value="TCTP"/>
    <property type="match status" value="1"/>
</dbReference>
<accession>A0A7M5WZ21</accession>
<dbReference type="PROSITE" id="PS51797">
    <property type="entry name" value="TCTP_3"/>
    <property type="match status" value="1"/>
</dbReference>
<dbReference type="InterPro" id="IPR011323">
    <property type="entry name" value="Mss4/transl-control_tumour"/>
</dbReference>
<dbReference type="GO" id="GO:0005737">
    <property type="term" value="C:cytoplasm"/>
    <property type="evidence" value="ECO:0007669"/>
    <property type="project" value="TreeGrafter"/>
</dbReference>
<dbReference type="PRINTS" id="PR01653">
    <property type="entry name" value="TCTPROTEIN"/>
</dbReference>
<evidence type="ECO:0000259" key="2">
    <source>
        <dbReference type="PROSITE" id="PS51797"/>
    </source>
</evidence>
<feature type="domain" description="TCTP" evidence="2">
    <location>
        <begin position="1"/>
        <end position="182"/>
    </location>
</feature>
<dbReference type="Proteomes" id="UP000594262">
    <property type="component" value="Unplaced"/>
</dbReference>
<protein>
    <recommendedName>
        <fullName evidence="2">TCTP domain-containing protein</fullName>
    </recommendedName>
</protein>
<dbReference type="InterPro" id="IPR018103">
    <property type="entry name" value="Translation_control_tumour_CS"/>
</dbReference>
<dbReference type="InterPro" id="IPR018105">
    <property type="entry name" value="Translational_control_tumour_p"/>
</dbReference>
<dbReference type="PROSITE" id="PS01002">
    <property type="entry name" value="TCTP_1"/>
    <property type="match status" value="1"/>
</dbReference>
<dbReference type="PANTHER" id="PTHR11991">
    <property type="entry name" value="TRANSLATIONALLY CONTROLLED TUMOR PROTEIN-RELATED"/>
    <property type="match status" value="1"/>
</dbReference>
<dbReference type="Gene3D" id="2.170.150.10">
    <property type="entry name" value="Metal Binding Protein, Guanine Nucleotide Exchange Factor, Chain A"/>
    <property type="match status" value="1"/>
</dbReference>
<evidence type="ECO:0000313" key="4">
    <source>
        <dbReference type="Proteomes" id="UP000594262"/>
    </source>
</evidence>
<dbReference type="EnsemblMetazoa" id="CLYHEMT014806.1">
    <property type="protein sequence ID" value="CLYHEMP014806.1"/>
    <property type="gene ID" value="CLYHEMG014806"/>
</dbReference>
<evidence type="ECO:0000256" key="1">
    <source>
        <dbReference type="PROSITE-ProRule" id="PRU01133"/>
    </source>
</evidence>
<dbReference type="InterPro" id="IPR011057">
    <property type="entry name" value="Mss4-like_sf"/>
</dbReference>
<dbReference type="PANTHER" id="PTHR11991:SF0">
    <property type="entry name" value="TRANSLATIONALLY-CONTROLLED TUMOR PROTEIN"/>
    <property type="match status" value="1"/>
</dbReference>
<dbReference type="OrthoDB" id="10248936at2759"/>
<dbReference type="InterPro" id="IPR034737">
    <property type="entry name" value="TCTP"/>
</dbReference>
<dbReference type="GO" id="GO:0005509">
    <property type="term" value="F:calcium ion binding"/>
    <property type="evidence" value="ECO:0007669"/>
    <property type="project" value="TreeGrafter"/>
</dbReference>
<reference evidence="3" key="1">
    <citation type="submission" date="2021-01" db="UniProtKB">
        <authorList>
            <consortium name="EnsemblMetazoa"/>
        </authorList>
    </citation>
    <scope>IDENTIFICATION</scope>
</reference>
<dbReference type="SUPFAM" id="SSF51316">
    <property type="entry name" value="Mss4-like"/>
    <property type="match status" value="1"/>
</dbReference>
<dbReference type="RefSeq" id="XP_066914279.1">
    <property type="nucleotide sequence ID" value="XM_067058178.1"/>
</dbReference>
<proteinExistence type="inferred from homology"/>
<comment type="similarity">
    <text evidence="1">Belongs to the TCTP family.</text>
</comment>
<keyword evidence="4" id="KW-1185">Reference proteome</keyword>